<reference evidence="1" key="1">
    <citation type="submission" date="2022-08" db="EMBL/GenBank/DDBJ databases">
        <title>The genomic sequence of strain Paenibacillus sp. SCIV0701.</title>
        <authorList>
            <person name="Zhao H."/>
        </authorList>
    </citation>
    <scope>NUCLEOTIDE SEQUENCE</scope>
    <source>
        <strain evidence="1">SCIV0701</strain>
    </source>
</reference>
<sequence length="248" mass="28985">MEKTSEEINRKLKILLATTSYPVLANLNYFRDYNNYINESLKREITLLDDSRPDNKGELFKLTMKELSYYGEVRKYKSFSNIMRVSLLTSLCAFIENVITSPCDSYNNENQFDKYKRKMGRRSRKLSTIQVAKRFLIENGFTELDKIPNWKYIFDMMTIRNRFVHSDGSSTAYIDKISSTYAFSISQGKITLGDDFIGDFIGVLEKFSIAYAELIYPNENKLTKIFRDKGFDVEKFTSAVNRYIIGRN</sequence>
<comment type="caution">
    <text evidence="1">The sequence shown here is derived from an EMBL/GenBank/DDBJ whole genome shotgun (WGS) entry which is preliminary data.</text>
</comment>
<name>A0A9X2S9D3_9BACL</name>
<evidence type="ECO:0000313" key="2">
    <source>
        <dbReference type="Proteomes" id="UP001141950"/>
    </source>
</evidence>
<protein>
    <submittedName>
        <fullName evidence="1">Uncharacterized protein</fullName>
    </submittedName>
</protein>
<dbReference type="AlphaFoldDB" id="A0A9X2S9D3"/>
<proteinExistence type="predicted"/>
<dbReference type="Proteomes" id="UP001141950">
    <property type="component" value="Unassembled WGS sequence"/>
</dbReference>
<keyword evidence="2" id="KW-1185">Reference proteome</keyword>
<gene>
    <name evidence="1" type="ORF">NQZ67_15740</name>
</gene>
<accession>A0A9X2S9D3</accession>
<dbReference type="RefSeq" id="WP_257447611.1">
    <property type="nucleotide sequence ID" value="NZ_JANIPJ010000011.1"/>
</dbReference>
<evidence type="ECO:0000313" key="1">
    <source>
        <dbReference type="EMBL" id="MCR2805339.1"/>
    </source>
</evidence>
<dbReference type="EMBL" id="JANIPJ010000011">
    <property type="protein sequence ID" value="MCR2805339.1"/>
    <property type="molecule type" value="Genomic_DNA"/>
</dbReference>
<organism evidence="1 2">
    <name type="scientific">Paenibacillus soyae</name>
    <dbReference type="NCBI Taxonomy" id="2969249"/>
    <lineage>
        <taxon>Bacteria</taxon>
        <taxon>Bacillati</taxon>
        <taxon>Bacillota</taxon>
        <taxon>Bacilli</taxon>
        <taxon>Bacillales</taxon>
        <taxon>Paenibacillaceae</taxon>
        <taxon>Paenibacillus</taxon>
    </lineage>
</organism>